<dbReference type="STRING" id="46177.SAMN05660976_06354"/>
<dbReference type="Proteomes" id="UP000198953">
    <property type="component" value="Unassembled WGS sequence"/>
</dbReference>
<feature type="domain" description="Carrier" evidence="1">
    <location>
        <begin position="1"/>
        <end position="80"/>
    </location>
</feature>
<gene>
    <name evidence="2" type="ORF">SAMN05660976_06354</name>
</gene>
<dbReference type="RefSeq" id="WP_218154109.1">
    <property type="nucleotide sequence ID" value="NZ_FOBF01000019.1"/>
</dbReference>
<dbReference type="PROSITE" id="PS50075">
    <property type="entry name" value="CARRIER"/>
    <property type="match status" value="1"/>
</dbReference>
<dbReference type="SUPFAM" id="SSF47336">
    <property type="entry name" value="ACP-like"/>
    <property type="match status" value="1"/>
</dbReference>
<sequence>MNVLQTIKGILISDLLVDIPAERMEPGDSLRDAYGLDSLGYVEMRVCMEQTFGITIGDDDFSPVNFSTLGGVQALVERLLQDQETVG</sequence>
<dbReference type="Gene3D" id="1.10.1200.10">
    <property type="entry name" value="ACP-like"/>
    <property type="match status" value="1"/>
</dbReference>
<dbReference type="AlphaFoldDB" id="A0A1H8CE79"/>
<evidence type="ECO:0000313" key="3">
    <source>
        <dbReference type="Proteomes" id="UP000198953"/>
    </source>
</evidence>
<keyword evidence="3" id="KW-1185">Reference proteome</keyword>
<reference evidence="2 3" key="1">
    <citation type="submission" date="2016-10" db="EMBL/GenBank/DDBJ databases">
        <authorList>
            <person name="de Groot N.N."/>
        </authorList>
    </citation>
    <scope>NUCLEOTIDE SEQUENCE [LARGE SCALE GENOMIC DNA]</scope>
    <source>
        <strain evidence="2 3">DSM 43357</strain>
    </source>
</reference>
<accession>A0A1H8CE79</accession>
<protein>
    <submittedName>
        <fullName evidence="2">Acyl carrier protein</fullName>
    </submittedName>
</protein>
<dbReference type="EMBL" id="FOBF01000019">
    <property type="protein sequence ID" value="SEM92734.1"/>
    <property type="molecule type" value="Genomic_DNA"/>
</dbReference>
<organism evidence="2 3">
    <name type="scientific">Nonomuraea pusilla</name>
    <dbReference type="NCBI Taxonomy" id="46177"/>
    <lineage>
        <taxon>Bacteria</taxon>
        <taxon>Bacillati</taxon>
        <taxon>Actinomycetota</taxon>
        <taxon>Actinomycetes</taxon>
        <taxon>Streptosporangiales</taxon>
        <taxon>Streptosporangiaceae</taxon>
        <taxon>Nonomuraea</taxon>
    </lineage>
</organism>
<name>A0A1H8CE79_9ACTN</name>
<evidence type="ECO:0000313" key="2">
    <source>
        <dbReference type="EMBL" id="SEM92734.1"/>
    </source>
</evidence>
<dbReference type="InterPro" id="IPR036736">
    <property type="entry name" value="ACP-like_sf"/>
</dbReference>
<proteinExistence type="predicted"/>
<evidence type="ECO:0000259" key="1">
    <source>
        <dbReference type="PROSITE" id="PS50075"/>
    </source>
</evidence>
<dbReference type="Pfam" id="PF00550">
    <property type="entry name" value="PP-binding"/>
    <property type="match status" value="1"/>
</dbReference>
<dbReference type="InterPro" id="IPR009081">
    <property type="entry name" value="PP-bd_ACP"/>
</dbReference>